<comment type="similarity">
    <text evidence="2">Belongs to the small GTPase superfamily. Rab family.</text>
</comment>
<name>A0A0A9ZFL2_LYGHE</name>
<organism evidence="14">
    <name type="scientific">Lygus hesperus</name>
    <name type="common">Western plant bug</name>
    <dbReference type="NCBI Taxonomy" id="30085"/>
    <lineage>
        <taxon>Eukaryota</taxon>
        <taxon>Metazoa</taxon>
        <taxon>Ecdysozoa</taxon>
        <taxon>Arthropoda</taxon>
        <taxon>Hexapoda</taxon>
        <taxon>Insecta</taxon>
        <taxon>Pterygota</taxon>
        <taxon>Neoptera</taxon>
        <taxon>Paraneoptera</taxon>
        <taxon>Hemiptera</taxon>
        <taxon>Heteroptera</taxon>
        <taxon>Panheteroptera</taxon>
        <taxon>Cimicomorpha</taxon>
        <taxon>Miridae</taxon>
        <taxon>Mirini</taxon>
        <taxon>Lygus</taxon>
    </lineage>
</organism>
<dbReference type="EMBL" id="GDHC01000151">
    <property type="protein sequence ID" value="JAQ18478.1"/>
    <property type="molecule type" value="Transcribed_RNA"/>
</dbReference>
<dbReference type="PANTHER" id="PTHR14983">
    <property type="entry name" value="CILIOGENESIS AND PLANAR POLARITY EFFECTOR 2"/>
    <property type="match status" value="1"/>
</dbReference>
<dbReference type="Gene3D" id="3.40.50.300">
    <property type="entry name" value="P-loop containing nucleotide triphosphate hydrolases"/>
    <property type="match status" value="1"/>
</dbReference>
<dbReference type="InterPro" id="IPR027417">
    <property type="entry name" value="P-loop_NTPase"/>
</dbReference>
<keyword evidence="7" id="KW-0970">Cilium biogenesis/degradation</keyword>
<keyword evidence="11" id="KW-0206">Cytoskeleton</keyword>
<keyword evidence="4" id="KW-0813">Transport</keyword>
<sequence length="246" mass="27863">MDTKFDVKTTAVIQRDWHSTPEGEDFFKKFCNSTLTGRRLYGVLERPTIFDGIEEVTYKVLFIGKCGVGKSHTISLLAGLFCGSTKTDTIGIEVTDVYWPVKIWDKVIIFKLQCWEAGEISMKKYNHVVESCQDKVDLRVFVFSFTDTSSFTELPAYITSTSDKDINQVAASIVIGTRNSSKAVVSPTEIKNFKLSFGIEVVYSLPQAYHEKIAESLPEIIPLMNDICEILWLRDQHYIMNNSVTV</sequence>
<evidence type="ECO:0000256" key="9">
    <source>
        <dbReference type="ARBA" id="ARBA00023069"/>
    </source>
</evidence>
<evidence type="ECO:0000256" key="6">
    <source>
        <dbReference type="ARBA" id="ARBA00022490"/>
    </source>
</evidence>
<evidence type="ECO:0000256" key="5">
    <source>
        <dbReference type="ARBA" id="ARBA00022483"/>
    </source>
</evidence>
<dbReference type="SUPFAM" id="SSF52540">
    <property type="entry name" value="P-loop containing nucleoside triphosphate hydrolases"/>
    <property type="match status" value="1"/>
</dbReference>
<evidence type="ECO:0000256" key="4">
    <source>
        <dbReference type="ARBA" id="ARBA00022448"/>
    </source>
</evidence>
<evidence type="ECO:0000256" key="3">
    <source>
        <dbReference type="ARBA" id="ARBA00021423"/>
    </source>
</evidence>
<evidence type="ECO:0000256" key="12">
    <source>
        <dbReference type="ARBA" id="ARBA00023273"/>
    </source>
</evidence>
<dbReference type="GO" id="GO:0005525">
    <property type="term" value="F:GTP binding"/>
    <property type="evidence" value="ECO:0007669"/>
    <property type="project" value="UniProtKB-KW"/>
</dbReference>
<dbReference type="AlphaFoldDB" id="A0A0A9ZFL2"/>
<evidence type="ECO:0000256" key="8">
    <source>
        <dbReference type="ARBA" id="ARBA00022927"/>
    </source>
</evidence>
<evidence type="ECO:0000256" key="13">
    <source>
        <dbReference type="ARBA" id="ARBA00030243"/>
    </source>
</evidence>
<proteinExistence type="inferred from homology"/>
<dbReference type="GO" id="GO:0030030">
    <property type="term" value="P:cell projection organization"/>
    <property type="evidence" value="ECO:0007669"/>
    <property type="project" value="UniProtKB-KW"/>
</dbReference>
<keyword evidence="10" id="KW-0547">Nucleotide-binding</keyword>
<dbReference type="EMBL" id="GBRD01005705">
    <property type="protein sequence ID" value="JAG60116.1"/>
    <property type="molecule type" value="Transcribed_RNA"/>
</dbReference>
<dbReference type="Pfam" id="PF00071">
    <property type="entry name" value="Ras"/>
    <property type="match status" value="1"/>
</dbReference>
<keyword evidence="12" id="KW-0966">Cell projection</keyword>
<evidence type="ECO:0000256" key="1">
    <source>
        <dbReference type="ARBA" id="ARBA00004120"/>
    </source>
</evidence>
<gene>
    <name evidence="14" type="primary">rsg1_1</name>
    <name evidence="14" type="ORF">CM83_28319</name>
    <name evidence="16" type="ORF">g.35361</name>
</gene>
<dbReference type="GO" id="GO:0015031">
    <property type="term" value="P:protein transport"/>
    <property type="evidence" value="ECO:0007669"/>
    <property type="project" value="UniProtKB-KW"/>
</dbReference>
<evidence type="ECO:0000256" key="2">
    <source>
        <dbReference type="ARBA" id="ARBA00006270"/>
    </source>
</evidence>
<reference evidence="14" key="1">
    <citation type="journal article" date="2014" name="PLoS ONE">
        <title>Transcriptome-Based Identification of ABC Transporters in the Western Tarnished Plant Bug Lygus hesperus.</title>
        <authorList>
            <person name="Hull J.J."/>
            <person name="Chaney K."/>
            <person name="Geib S.M."/>
            <person name="Fabrick J.A."/>
            <person name="Brent C.S."/>
            <person name="Walsh D."/>
            <person name="Lavine L.C."/>
        </authorList>
    </citation>
    <scope>NUCLEOTIDE SEQUENCE</scope>
</reference>
<evidence type="ECO:0000313" key="16">
    <source>
        <dbReference type="EMBL" id="JAQ18478.1"/>
    </source>
</evidence>
<evidence type="ECO:0000256" key="11">
    <source>
        <dbReference type="ARBA" id="ARBA00023212"/>
    </source>
</evidence>
<dbReference type="EMBL" id="GBHO01000818">
    <property type="protein sequence ID" value="JAG42786.1"/>
    <property type="molecule type" value="Transcribed_RNA"/>
</dbReference>
<protein>
    <recommendedName>
        <fullName evidence="3">Ciliogenesis and planar polarity effector 2</fullName>
    </recommendedName>
    <alternativeName>
        <fullName evidence="13">REM2- and Rab-like small GTPase 1</fullName>
    </alternativeName>
</protein>
<dbReference type="GO" id="GO:0006887">
    <property type="term" value="P:exocytosis"/>
    <property type="evidence" value="ECO:0007669"/>
    <property type="project" value="UniProtKB-KW"/>
</dbReference>
<dbReference type="PANTHER" id="PTHR14983:SF1">
    <property type="entry name" value="CILIOGENESIS AND PLANAR POLARITY EFFECTOR 2"/>
    <property type="match status" value="1"/>
</dbReference>
<dbReference type="GO" id="GO:0003924">
    <property type="term" value="F:GTPase activity"/>
    <property type="evidence" value="ECO:0007669"/>
    <property type="project" value="InterPro"/>
</dbReference>
<evidence type="ECO:0000313" key="14">
    <source>
        <dbReference type="EMBL" id="JAG42786.1"/>
    </source>
</evidence>
<evidence type="ECO:0000256" key="10">
    <source>
        <dbReference type="ARBA" id="ARBA00023134"/>
    </source>
</evidence>
<reference evidence="14" key="2">
    <citation type="submission" date="2014-07" db="EMBL/GenBank/DDBJ databases">
        <authorList>
            <person name="Hull J."/>
        </authorList>
    </citation>
    <scope>NUCLEOTIDE SEQUENCE</scope>
</reference>
<comment type="subcellular location">
    <subcellularLocation>
        <location evidence="1">Cytoplasm</location>
        <location evidence="1">Cytoskeleton</location>
        <location evidence="1">Cilium basal body</location>
    </subcellularLocation>
</comment>
<keyword evidence="9" id="KW-0969">Cilium</keyword>
<keyword evidence="10" id="KW-0342">GTP-binding</keyword>
<evidence type="ECO:0000313" key="15">
    <source>
        <dbReference type="EMBL" id="JAG60116.1"/>
    </source>
</evidence>
<keyword evidence="8" id="KW-0653">Protein transport</keyword>
<dbReference type="InterPro" id="IPR039677">
    <property type="entry name" value="RSG1"/>
</dbReference>
<reference evidence="15" key="3">
    <citation type="submission" date="2014-09" db="EMBL/GenBank/DDBJ databases">
        <authorList>
            <person name="Magalhaes I.L.F."/>
            <person name="Oliveira U."/>
            <person name="Santos F.R."/>
            <person name="Vidigal T.H.D.A."/>
            <person name="Brescovit A.D."/>
            <person name="Santos A.J."/>
        </authorList>
    </citation>
    <scope>NUCLEOTIDE SEQUENCE</scope>
</reference>
<reference evidence="16" key="4">
    <citation type="journal article" date="2016" name="Gigascience">
        <title>De novo construction of an expanded transcriptome assembly for the western tarnished plant bug, Lygus hesperus.</title>
        <authorList>
            <person name="Tassone E.E."/>
            <person name="Geib S.M."/>
            <person name="Hall B."/>
            <person name="Fabrick J.A."/>
            <person name="Brent C.S."/>
            <person name="Hull J.J."/>
        </authorList>
    </citation>
    <scope>NUCLEOTIDE SEQUENCE</scope>
</reference>
<evidence type="ECO:0000256" key="7">
    <source>
        <dbReference type="ARBA" id="ARBA00022794"/>
    </source>
</evidence>
<keyword evidence="6" id="KW-0963">Cytoplasm</keyword>
<keyword evidence="5" id="KW-0268">Exocytosis</keyword>
<dbReference type="InterPro" id="IPR001806">
    <property type="entry name" value="Small_GTPase"/>
</dbReference>
<accession>A0A0A9ZFL2</accession>